<dbReference type="CDD" id="cd05403">
    <property type="entry name" value="NT_KNTase_like"/>
    <property type="match status" value="1"/>
</dbReference>
<organism evidence="2 3">
    <name type="scientific">Thauera linaloolentis (strain DSM 12138 / JCM 21573 / CCUG 41526 / CIP 105981 / IAM 15112 / NBRC 102519 / 47Lol)</name>
    <dbReference type="NCBI Taxonomy" id="1123367"/>
    <lineage>
        <taxon>Bacteria</taxon>
        <taxon>Pseudomonadati</taxon>
        <taxon>Pseudomonadota</taxon>
        <taxon>Betaproteobacteria</taxon>
        <taxon>Rhodocyclales</taxon>
        <taxon>Zoogloeaceae</taxon>
        <taxon>Thauera</taxon>
    </lineage>
</organism>
<feature type="domain" description="Polymerase nucleotidyl transferase" evidence="1">
    <location>
        <begin position="35"/>
        <end position="90"/>
    </location>
</feature>
<dbReference type="EMBL" id="AMXE01000008">
    <property type="protein sequence ID" value="ENO89912.1"/>
    <property type="molecule type" value="Genomic_DNA"/>
</dbReference>
<gene>
    <name evidence="2" type="ORF">C666_04315</name>
</gene>
<dbReference type="Proteomes" id="UP000013232">
    <property type="component" value="Unassembled WGS sequence"/>
</dbReference>
<dbReference type="OrthoDB" id="9803106at2"/>
<dbReference type="RefSeq" id="WP_004334247.1">
    <property type="nucleotide sequence ID" value="NZ_AMXE01000008.1"/>
</dbReference>
<evidence type="ECO:0000259" key="1">
    <source>
        <dbReference type="Pfam" id="PF01909"/>
    </source>
</evidence>
<protein>
    <submittedName>
        <fullName evidence="2">DNA polymerase, beta domain protein region</fullName>
    </submittedName>
</protein>
<dbReference type="Pfam" id="PF01909">
    <property type="entry name" value="NTP_transf_2"/>
    <property type="match status" value="1"/>
</dbReference>
<dbReference type="AlphaFoldDB" id="N6Z5W8"/>
<reference evidence="2 3" key="1">
    <citation type="submission" date="2012-09" db="EMBL/GenBank/DDBJ databases">
        <title>Draft Genome Sequences of 6 Strains from Genus Thauera.</title>
        <authorList>
            <person name="Liu B."/>
            <person name="Shapleigh J.P."/>
            <person name="Frostegard A.H."/>
        </authorList>
    </citation>
    <scope>NUCLEOTIDE SEQUENCE [LARGE SCALE GENOMIC DNA]</scope>
    <source>
        <strain evidence="3">47Lol / DSM 12138</strain>
    </source>
</reference>
<dbReference type="Gene3D" id="3.30.460.10">
    <property type="entry name" value="Beta Polymerase, domain 2"/>
    <property type="match status" value="1"/>
</dbReference>
<dbReference type="InterPro" id="IPR002934">
    <property type="entry name" value="Polymerase_NTP_transf_dom"/>
</dbReference>
<comment type="caution">
    <text evidence="2">The sequence shown here is derived from an EMBL/GenBank/DDBJ whole genome shotgun (WGS) entry which is preliminary data.</text>
</comment>
<proteinExistence type="predicted"/>
<evidence type="ECO:0000313" key="2">
    <source>
        <dbReference type="EMBL" id="ENO89912.1"/>
    </source>
</evidence>
<sequence length="113" mass="12457">MAGRRTNASQFGGDYSAQWLGTFLLLEAAPHSQQYGSRAKGTHRPGSDIDICLVAPTLALPDLLRLDMEIDELLLPWQIDLSLWHQIDNPALLDHIRRVGVDLGAGCPPPPRH</sequence>
<dbReference type="SUPFAM" id="SSF81301">
    <property type="entry name" value="Nucleotidyltransferase"/>
    <property type="match status" value="1"/>
</dbReference>
<name>N6Z5W8_THAL4</name>
<dbReference type="eggNOG" id="COG1708">
    <property type="taxonomic scope" value="Bacteria"/>
</dbReference>
<dbReference type="STRING" id="1123367.GCA_000621305_00484"/>
<keyword evidence="3" id="KW-1185">Reference proteome</keyword>
<dbReference type="InterPro" id="IPR043519">
    <property type="entry name" value="NT_sf"/>
</dbReference>
<evidence type="ECO:0000313" key="3">
    <source>
        <dbReference type="Proteomes" id="UP000013232"/>
    </source>
</evidence>
<accession>N6Z5W8</accession>